<organism evidence="1 2">
    <name type="scientific">Corynebacterium pilosum</name>
    <dbReference type="NCBI Taxonomy" id="35756"/>
    <lineage>
        <taxon>Bacteria</taxon>
        <taxon>Bacillati</taxon>
        <taxon>Actinomycetota</taxon>
        <taxon>Actinomycetes</taxon>
        <taxon>Mycobacteriales</taxon>
        <taxon>Corynebacteriaceae</taxon>
        <taxon>Corynebacterium</taxon>
    </lineage>
</organism>
<accession>A0A376CQL0</accession>
<proteinExistence type="predicted"/>
<gene>
    <name evidence="1" type="ORF">NCTC11862_01743</name>
</gene>
<protein>
    <submittedName>
        <fullName evidence="1">Uncharacterized protein</fullName>
    </submittedName>
</protein>
<dbReference type="EMBL" id="UFXQ01000001">
    <property type="protein sequence ID" value="STC69938.1"/>
    <property type="molecule type" value="Genomic_DNA"/>
</dbReference>
<dbReference type="RefSeq" id="WP_018581740.1">
    <property type="nucleotide sequence ID" value="NZ_UFXQ01000001.1"/>
</dbReference>
<dbReference type="STRING" id="35756.GCA_001044155_00473"/>
<keyword evidence="2" id="KW-1185">Reference proteome</keyword>
<dbReference type="OrthoDB" id="4406271at2"/>
<name>A0A376CQL0_9CORY</name>
<dbReference type="Proteomes" id="UP000254467">
    <property type="component" value="Unassembled WGS sequence"/>
</dbReference>
<evidence type="ECO:0000313" key="1">
    <source>
        <dbReference type="EMBL" id="STC69938.1"/>
    </source>
</evidence>
<sequence>MANASTTFSSTFGLETLTWEGHTWSIRGTSDEVVTWGGPQATHPESGESHWVNGATVNAQGHLVLQSRGIDGGVELISERAMGYGTYTLRYSGDFGAFDPTTVLGIFTYDWADRVLPDYSAQGGFTEIDFNEISRWGEADRPQVQGGATM</sequence>
<evidence type="ECO:0000313" key="2">
    <source>
        <dbReference type="Proteomes" id="UP000254467"/>
    </source>
</evidence>
<reference evidence="1 2" key="1">
    <citation type="submission" date="2018-06" db="EMBL/GenBank/DDBJ databases">
        <authorList>
            <consortium name="Pathogen Informatics"/>
            <person name="Doyle S."/>
        </authorList>
    </citation>
    <scope>NUCLEOTIDE SEQUENCE [LARGE SCALE GENOMIC DNA]</scope>
    <source>
        <strain evidence="1 2">NCTC11862</strain>
    </source>
</reference>
<dbReference type="AlphaFoldDB" id="A0A376CQL0"/>